<dbReference type="SUPFAM" id="SSF161219">
    <property type="entry name" value="CHY zinc finger-like"/>
    <property type="match status" value="1"/>
</dbReference>
<reference evidence="8" key="1">
    <citation type="submission" date="2022-07" db="EMBL/GenBank/DDBJ databases">
        <title>Phylogenomic reconstructions and comparative analyses of Kickxellomycotina fungi.</title>
        <authorList>
            <person name="Reynolds N.K."/>
            <person name="Stajich J.E."/>
            <person name="Barry K."/>
            <person name="Grigoriev I.V."/>
            <person name="Crous P."/>
            <person name="Smith M.E."/>
        </authorList>
    </citation>
    <scope>NUCLEOTIDE SEQUENCE</scope>
    <source>
        <strain evidence="8">IMI 214461</strain>
    </source>
</reference>
<dbReference type="PANTHER" id="PTHR21319:SF0">
    <property type="entry name" value="AND RING FINGER DOMAIN PROTEIN, PUTATIVE (AFU_ORTHOLOGUE AFUA_1G08900)-RELATED"/>
    <property type="match status" value="1"/>
</dbReference>
<dbReference type="InterPro" id="IPR017921">
    <property type="entry name" value="Znf_CTCHY"/>
</dbReference>
<dbReference type="SUPFAM" id="SSF57850">
    <property type="entry name" value="RING/U-box"/>
    <property type="match status" value="1"/>
</dbReference>
<feature type="domain" description="RING-type" evidence="5">
    <location>
        <begin position="188"/>
        <end position="229"/>
    </location>
</feature>
<evidence type="ECO:0000256" key="3">
    <source>
        <dbReference type="ARBA" id="ARBA00022833"/>
    </source>
</evidence>
<keyword evidence="2 4" id="KW-0863">Zinc-finger</keyword>
<dbReference type="Pfam" id="PF13639">
    <property type="entry name" value="zf-RING_2"/>
    <property type="match status" value="1"/>
</dbReference>
<feature type="domain" description="CHY-type" evidence="6">
    <location>
        <begin position="54"/>
        <end position="121"/>
    </location>
</feature>
<dbReference type="Gene3D" id="3.30.40.10">
    <property type="entry name" value="Zinc/RING finger domain, C3HC4 (zinc finger)"/>
    <property type="match status" value="1"/>
</dbReference>
<dbReference type="AlphaFoldDB" id="A0A9W8B7T8"/>
<protein>
    <submittedName>
        <fullName evidence="8">Uncharacterized protein</fullName>
    </submittedName>
</protein>
<dbReference type="SUPFAM" id="SSF161245">
    <property type="entry name" value="Zinc hairpin stack"/>
    <property type="match status" value="1"/>
</dbReference>
<evidence type="ECO:0000256" key="4">
    <source>
        <dbReference type="PROSITE-ProRule" id="PRU00601"/>
    </source>
</evidence>
<evidence type="ECO:0000259" key="6">
    <source>
        <dbReference type="PROSITE" id="PS51266"/>
    </source>
</evidence>
<dbReference type="Pfam" id="PF05495">
    <property type="entry name" value="zf-CHY"/>
    <property type="match status" value="1"/>
</dbReference>
<organism evidence="8 9">
    <name type="scientific">Coemansia thaxteri</name>
    <dbReference type="NCBI Taxonomy" id="2663907"/>
    <lineage>
        <taxon>Eukaryota</taxon>
        <taxon>Fungi</taxon>
        <taxon>Fungi incertae sedis</taxon>
        <taxon>Zoopagomycota</taxon>
        <taxon>Kickxellomycotina</taxon>
        <taxon>Kickxellomycetes</taxon>
        <taxon>Kickxellales</taxon>
        <taxon>Kickxellaceae</taxon>
        <taxon>Coemansia</taxon>
    </lineage>
</organism>
<dbReference type="GO" id="GO:0061630">
    <property type="term" value="F:ubiquitin protein ligase activity"/>
    <property type="evidence" value="ECO:0007669"/>
    <property type="project" value="TreeGrafter"/>
</dbReference>
<evidence type="ECO:0000259" key="7">
    <source>
        <dbReference type="PROSITE" id="PS51270"/>
    </source>
</evidence>
<dbReference type="InterPro" id="IPR008913">
    <property type="entry name" value="Znf_CHY"/>
</dbReference>
<dbReference type="PROSITE" id="PS51270">
    <property type="entry name" value="ZF_CTCHY"/>
    <property type="match status" value="1"/>
</dbReference>
<accession>A0A9W8B7T8</accession>
<evidence type="ECO:0000259" key="5">
    <source>
        <dbReference type="PROSITE" id="PS50089"/>
    </source>
</evidence>
<dbReference type="PROSITE" id="PS51266">
    <property type="entry name" value="ZF_CHY"/>
    <property type="match status" value="1"/>
</dbReference>
<comment type="caution">
    <text evidence="8">The sequence shown here is derived from an EMBL/GenBank/DDBJ whole genome shotgun (WGS) entry which is preliminary data.</text>
</comment>
<sequence>MADARLSETEKARRIQALVSGREVATAYNAHDNAGSAKDSRCASSAFCVSYSDKAQKILGCPHYRRKAKLLAPCCNEWVSCRFCHDESKQHTLNRFDVERMRCMRCLKEQPIGRRCVGCRLEMGRYYCHTCRLIDDGPDKHIFHCDRCGICLSGRRSDYYHCDVCDACVAVDARKKHSCKEKRLQCTCPICGEQLAGSALNIVQPSCEHLVHESCLNKHLEHSYKCPVCMASLCDTQSIFESIDCYMRLSVMPLEYKDKLSLVFCNDCHNRSEA</sequence>
<dbReference type="EMBL" id="JANBQF010000868">
    <property type="protein sequence ID" value="KAJ1998767.1"/>
    <property type="molecule type" value="Genomic_DNA"/>
</dbReference>
<dbReference type="InterPro" id="IPR001841">
    <property type="entry name" value="Znf_RING"/>
</dbReference>
<evidence type="ECO:0000256" key="2">
    <source>
        <dbReference type="ARBA" id="ARBA00022771"/>
    </source>
</evidence>
<keyword evidence="3" id="KW-0862">Zinc</keyword>
<evidence type="ECO:0000313" key="9">
    <source>
        <dbReference type="Proteomes" id="UP001150907"/>
    </source>
</evidence>
<dbReference type="PANTHER" id="PTHR21319">
    <property type="entry name" value="RING FINGER AND CHY ZINC FINGER DOMAIN-CONTAINING PROTEIN 1"/>
    <property type="match status" value="1"/>
</dbReference>
<evidence type="ECO:0000256" key="1">
    <source>
        <dbReference type="ARBA" id="ARBA00022723"/>
    </source>
</evidence>
<keyword evidence="1" id="KW-0479">Metal-binding</keyword>
<dbReference type="GO" id="GO:0006511">
    <property type="term" value="P:ubiquitin-dependent protein catabolic process"/>
    <property type="evidence" value="ECO:0007669"/>
    <property type="project" value="TreeGrafter"/>
</dbReference>
<feature type="domain" description="CTCHY-type" evidence="7">
    <location>
        <begin position="123"/>
        <end position="187"/>
    </location>
</feature>
<dbReference type="InterPro" id="IPR039512">
    <property type="entry name" value="RCHY1_zinc-ribbon"/>
</dbReference>
<dbReference type="PROSITE" id="PS50089">
    <property type="entry name" value="ZF_RING_2"/>
    <property type="match status" value="1"/>
</dbReference>
<dbReference type="Pfam" id="PF14599">
    <property type="entry name" value="zinc_ribbon_6"/>
    <property type="match status" value="1"/>
</dbReference>
<dbReference type="InterPro" id="IPR013083">
    <property type="entry name" value="Znf_RING/FYVE/PHD"/>
</dbReference>
<dbReference type="InterPro" id="IPR037274">
    <property type="entry name" value="Znf_CHY_sf"/>
</dbReference>
<evidence type="ECO:0000313" key="8">
    <source>
        <dbReference type="EMBL" id="KAJ1998767.1"/>
    </source>
</evidence>
<dbReference type="GO" id="GO:0005634">
    <property type="term" value="C:nucleus"/>
    <property type="evidence" value="ECO:0007669"/>
    <property type="project" value="TreeGrafter"/>
</dbReference>
<feature type="non-terminal residue" evidence="8">
    <location>
        <position position="274"/>
    </location>
</feature>
<dbReference type="Proteomes" id="UP001150907">
    <property type="component" value="Unassembled WGS sequence"/>
</dbReference>
<dbReference type="GO" id="GO:0016567">
    <property type="term" value="P:protein ubiquitination"/>
    <property type="evidence" value="ECO:0007669"/>
    <property type="project" value="TreeGrafter"/>
</dbReference>
<dbReference type="GO" id="GO:0008270">
    <property type="term" value="F:zinc ion binding"/>
    <property type="evidence" value="ECO:0007669"/>
    <property type="project" value="UniProtKB-KW"/>
</dbReference>
<proteinExistence type="predicted"/>
<dbReference type="SMART" id="SM00184">
    <property type="entry name" value="RING"/>
    <property type="match status" value="1"/>
</dbReference>
<keyword evidence="9" id="KW-1185">Reference proteome</keyword>
<dbReference type="InterPro" id="IPR037275">
    <property type="entry name" value="Znf_CTCHY_sf"/>
</dbReference>
<dbReference type="OrthoDB" id="411372at2759"/>
<name>A0A9W8B7T8_9FUNG</name>
<gene>
    <name evidence="8" type="ORF">H4R26_005334</name>
</gene>